<feature type="region of interest" description="Disordered" evidence="1">
    <location>
        <begin position="18"/>
        <end position="92"/>
    </location>
</feature>
<evidence type="ECO:0000256" key="1">
    <source>
        <dbReference type="SAM" id="MobiDB-lite"/>
    </source>
</evidence>
<proteinExistence type="predicted"/>
<dbReference type="Proteomes" id="UP001153555">
    <property type="component" value="Unassembled WGS sequence"/>
</dbReference>
<sequence length="92" mass="10146">VIKKHNMRMICNQLKKESYHDACSQDVVGQVDPTKDANDVGSHEVDPTKERHDAGSHDGVGQRDGPLNEAEAQHGEDKSQTVGQEDEQLLRG</sequence>
<gene>
    <name evidence="2" type="ORF">SHERM_26326</name>
</gene>
<dbReference type="AlphaFoldDB" id="A0A9N7RHI8"/>
<comment type="caution">
    <text evidence="2">The sequence shown here is derived from an EMBL/GenBank/DDBJ whole genome shotgun (WGS) entry which is preliminary data.</text>
</comment>
<reference evidence="2" key="1">
    <citation type="submission" date="2019-12" db="EMBL/GenBank/DDBJ databases">
        <authorList>
            <person name="Scholes J."/>
        </authorList>
    </citation>
    <scope>NUCLEOTIDE SEQUENCE</scope>
</reference>
<dbReference type="EMBL" id="CACSLK010027831">
    <property type="protein sequence ID" value="CAA0830943.1"/>
    <property type="molecule type" value="Genomic_DNA"/>
</dbReference>
<feature type="non-terminal residue" evidence="2">
    <location>
        <position position="92"/>
    </location>
</feature>
<feature type="non-terminal residue" evidence="2">
    <location>
        <position position="1"/>
    </location>
</feature>
<feature type="compositionally biased region" description="Basic and acidic residues" evidence="1">
    <location>
        <begin position="33"/>
        <end position="56"/>
    </location>
</feature>
<accession>A0A9N7RHI8</accession>
<name>A0A9N7RHI8_STRHE</name>
<organism evidence="2 3">
    <name type="scientific">Striga hermonthica</name>
    <name type="common">Purple witchweed</name>
    <name type="synonym">Buchnera hermonthica</name>
    <dbReference type="NCBI Taxonomy" id="68872"/>
    <lineage>
        <taxon>Eukaryota</taxon>
        <taxon>Viridiplantae</taxon>
        <taxon>Streptophyta</taxon>
        <taxon>Embryophyta</taxon>
        <taxon>Tracheophyta</taxon>
        <taxon>Spermatophyta</taxon>
        <taxon>Magnoliopsida</taxon>
        <taxon>eudicotyledons</taxon>
        <taxon>Gunneridae</taxon>
        <taxon>Pentapetalae</taxon>
        <taxon>asterids</taxon>
        <taxon>lamiids</taxon>
        <taxon>Lamiales</taxon>
        <taxon>Orobanchaceae</taxon>
        <taxon>Buchnereae</taxon>
        <taxon>Striga</taxon>
    </lineage>
</organism>
<evidence type="ECO:0000313" key="2">
    <source>
        <dbReference type="EMBL" id="CAA0830943.1"/>
    </source>
</evidence>
<protein>
    <submittedName>
        <fullName evidence="2">Uncharacterized protein</fullName>
    </submittedName>
</protein>
<keyword evidence="3" id="KW-1185">Reference proteome</keyword>
<evidence type="ECO:0000313" key="3">
    <source>
        <dbReference type="Proteomes" id="UP001153555"/>
    </source>
</evidence>